<feature type="non-terminal residue" evidence="2">
    <location>
        <position position="1"/>
    </location>
</feature>
<dbReference type="PANTHER" id="PTHR11697">
    <property type="entry name" value="GENERAL TRANSCRIPTION FACTOR 2-RELATED ZINC FINGER PROTEIN"/>
    <property type="match status" value="1"/>
</dbReference>
<dbReference type="SUPFAM" id="SSF53098">
    <property type="entry name" value="Ribonuclease H-like"/>
    <property type="match status" value="1"/>
</dbReference>
<comment type="caution">
    <text evidence="2">The sequence shown here is derived from an EMBL/GenBank/DDBJ whole genome shotgun (WGS) entry which is preliminary data.</text>
</comment>
<evidence type="ECO:0000313" key="2">
    <source>
        <dbReference type="EMBL" id="GAV71604.1"/>
    </source>
</evidence>
<dbReference type="InterPro" id="IPR012337">
    <property type="entry name" value="RNaseH-like_sf"/>
</dbReference>
<dbReference type="EMBL" id="BDDD01000929">
    <property type="protein sequence ID" value="GAV71604.1"/>
    <property type="molecule type" value="Genomic_DNA"/>
</dbReference>
<feature type="non-terminal residue" evidence="2">
    <location>
        <position position="225"/>
    </location>
</feature>
<organism evidence="2 3">
    <name type="scientific">Cephalotus follicularis</name>
    <name type="common">Albany pitcher plant</name>
    <dbReference type="NCBI Taxonomy" id="3775"/>
    <lineage>
        <taxon>Eukaryota</taxon>
        <taxon>Viridiplantae</taxon>
        <taxon>Streptophyta</taxon>
        <taxon>Embryophyta</taxon>
        <taxon>Tracheophyta</taxon>
        <taxon>Spermatophyta</taxon>
        <taxon>Magnoliopsida</taxon>
        <taxon>eudicotyledons</taxon>
        <taxon>Gunneridae</taxon>
        <taxon>Pentapetalae</taxon>
        <taxon>rosids</taxon>
        <taxon>fabids</taxon>
        <taxon>Oxalidales</taxon>
        <taxon>Cephalotaceae</taxon>
        <taxon>Cephalotus</taxon>
    </lineage>
</organism>
<dbReference type="GO" id="GO:0046983">
    <property type="term" value="F:protein dimerization activity"/>
    <property type="evidence" value="ECO:0007669"/>
    <property type="project" value="InterPro"/>
</dbReference>
<feature type="domain" description="HAT C-terminal dimerisation" evidence="1">
    <location>
        <begin position="116"/>
        <end position="199"/>
    </location>
</feature>
<dbReference type="AlphaFoldDB" id="A0A1Q3BUG2"/>
<dbReference type="OrthoDB" id="628025at2759"/>
<dbReference type="InterPro" id="IPR055298">
    <property type="entry name" value="AtLOH3-like"/>
</dbReference>
<name>A0A1Q3BUG2_CEPFO</name>
<dbReference type="InParanoid" id="A0A1Q3BUG2"/>
<sequence length="225" mass="26715">AAKIAHLIAIDELETGTWFNQIETLQRAGDTRRSHFNSVCSFVRIRMFNPTFINSQLQKLNSRFNERIVGLLILSSTLNPMNSYKLFNIDHICNLVEKFYLLDFSEQERNLLKRQLQHYLLDVSHHRDMKNLSTIVELCKLVDTKKSKVYDLIDRLLRLILTFPVYTVTTELSFSAMKIVKTRFRNKMENEFLRDCMVVYMERELTKKLSVDTIINDFYSMKTRR</sequence>
<protein>
    <submittedName>
        <fullName evidence="2">Dimer_Tnp_hAT domain-containing protein</fullName>
    </submittedName>
</protein>
<dbReference type="InterPro" id="IPR008906">
    <property type="entry name" value="HATC_C_dom"/>
</dbReference>
<reference evidence="3" key="1">
    <citation type="submission" date="2016-04" db="EMBL/GenBank/DDBJ databases">
        <title>Cephalotus genome sequencing.</title>
        <authorList>
            <person name="Fukushima K."/>
            <person name="Hasebe M."/>
            <person name="Fang X."/>
        </authorList>
    </citation>
    <scope>NUCLEOTIDE SEQUENCE [LARGE SCALE GENOMIC DNA]</scope>
    <source>
        <strain evidence="3">cv. St1</strain>
    </source>
</reference>
<proteinExistence type="predicted"/>
<evidence type="ECO:0000259" key="1">
    <source>
        <dbReference type="Pfam" id="PF05699"/>
    </source>
</evidence>
<dbReference type="Proteomes" id="UP000187406">
    <property type="component" value="Unassembled WGS sequence"/>
</dbReference>
<dbReference type="STRING" id="3775.A0A1Q3BUG2"/>
<accession>A0A1Q3BUG2</accession>
<keyword evidence="3" id="KW-1185">Reference proteome</keyword>
<dbReference type="PANTHER" id="PTHR11697:SF230">
    <property type="entry name" value="ZINC FINGER, MYM DOMAIN CONTAINING 1"/>
    <property type="match status" value="1"/>
</dbReference>
<evidence type="ECO:0000313" key="3">
    <source>
        <dbReference type="Proteomes" id="UP000187406"/>
    </source>
</evidence>
<dbReference type="Pfam" id="PF05699">
    <property type="entry name" value="Dimer_Tnp_hAT"/>
    <property type="match status" value="1"/>
</dbReference>
<gene>
    <name evidence="2" type="ORF">CFOL_v3_15094</name>
</gene>